<accession>S7RI18</accession>
<name>S7RI18_GLOTA</name>
<dbReference type="RefSeq" id="XP_007869422.1">
    <property type="nucleotide sequence ID" value="XM_007871231.1"/>
</dbReference>
<dbReference type="GeneID" id="19302477"/>
<protein>
    <submittedName>
        <fullName evidence="2">Uncharacterized protein</fullName>
    </submittedName>
</protein>
<evidence type="ECO:0000313" key="3">
    <source>
        <dbReference type="Proteomes" id="UP000030669"/>
    </source>
</evidence>
<sequence length="196" mass="20100">MSPSYTEATAVQAGRNDVQAVDQPGGVADARVATDESKADTEARPATQLSLPNTSSPNRSGEVLQPTSAPPAVATLHNKAGKSIPDSVPLTSGGDPQTDGTWKPSAETQENISREDLRTDSSGVLIGASAGSASALSIPIPAQEQPSFFGGPYRPRGPLSPPVKGGQPKPADTKSKPKPADTKSKPKPADTKSKPE</sequence>
<dbReference type="EMBL" id="KB469308">
    <property type="protein sequence ID" value="EPQ52249.1"/>
    <property type="molecule type" value="Genomic_DNA"/>
</dbReference>
<evidence type="ECO:0000313" key="2">
    <source>
        <dbReference type="EMBL" id="EPQ52249.1"/>
    </source>
</evidence>
<feature type="region of interest" description="Disordered" evidence="1">
    <location>
        <begin position="1"/>
        <end position="196"/>
    </location>
</feature>
<evidence type="ECO:0000256" key="1">
    <source>
        <dbReference type="SAM" id="MobiDB-lite"/>
    </source>
</evidence>
<dbReference type="KEGG" id="gtr:GLOTRDRAFT_132366"/>
<reference evidence="2 3" key="1">
    <citation type="journal article" date="2012" name="Science">
        <title>The Paleozoic origin of enzymatic lignin decomposition reconstructed from 31 fungal genomes.</title>
        <authorList>
            <person name="Floudas D."/>
            <person name="Binder M."/>
            <person name="Riley R."/>
            <person name="Barry K."/>
            <person name="Blanchette R.A."/>
            <person name="Henrissat B."/>
            <person name="Martinez A.T."/>
            <person name="Otillar R."/>
            <person name="Spatafora J.W."/>
            <person name="Yadav J.S."/>
            <person name="Aerts A."/>
            <person name="Benoit I."/>
            <person name="Boyd A."/>
            <person name="Carlson A."/>
            <person name="Copeland A."/>
            <person name="Coutinho P.M."/>
            <person name="de Vries R.P."/>
            <person name="Ferreira P."/>
            <person name="Findley K."/>
            <person name="Foster B."/>
            <person name="Gaskell J."/>
            <person name="Glotzer D."/>
            <person name="Gorecki P."/>
            <person name="Heitman J."/>
            <person name="Hesse C."/>
            <person name="Hori C."/>
            <person name="Igarashi K."/>
            <person name="Jurgens J.A."/>
            <person name="Kallen N."/>
            <person name="Kersten P."/>
            <person name="Kohler A."/>
            <person name="Kuees U."/>
            <person name="Kumar T.K.A."/>
            <person name="Kuo A."/>
            <person name="LaButti K."/>
            <person name="Larrondo L.F."/>
            <person name="Lindquist E."/>
            <person name="Ling A."/>
            <person name="Lombard V."/>
            <person name="Lucas S."/>
            <person name="Lundell T."/>
            <person name="Martin R."/>
            <person name="McLaughlin D.J."/>
            <person name="Morgenstern I."/>
            <person name="Morin E."/>
            <person name="Murat C."/>
            <person name="Nagy L.G."/>
            <person name="Nolan M."/>
            <person name="Ohm R.A."/>
            <person name="Patyshakuliyeva A."/>
            <person name="Rokas A."/>
            <person name="Ruiz-Duenas F.J."/>
            <person name="Sabat G."/>
            <person name="Salamov A."/>
            <person name="Samejima M."/>
            <person name="Schmutz J."/>
            <person name="Slot J.C."/>
            <person name="St John F."/>
            <person name="Stenlid J."/>
            <person name="Sun H."/>
            <person name="Sun S."/>
            <person name="Syed K."/>
            <person name="Tsang A."/>
            <person name="Wiebenga A."/>
            <person name="Young D."/>
            <person name="Pisabarro A."/>
            <person name="Eastwood D.C."/>
            <person name="Martin F."/>
            <person name="Cullen D."/>
            <person name="Grigoriev I.V."/>
            <person name="Hibbett D.S."/>
        </authorList>
    </citation>
    <scope>NUCLEOTIDE SEQUENCE [LARGE SCALE GENOMIC DNA]</scope>
    <source>
        <strain evidence="2 3">ATCC 11539</strain>
    </source>
</reference>
<feature type="compositionally biased region" description="Basic and acidic residues" evidence="1">
    <location>
        <begin position="171"/>
        <end position="196"/>
    </location>
</feature>
<feature type="compositionally biased region" description="Polar residues" evidence="1">
    <location>
        <begin position="47"/>
        <end position="59"/>
    </location>
</feature>
<gene>
    <name evidence="2" type="ORF">GLOTRDRAFT_132366</name>
</gene>
<dbReference type="AlphaFoldDB" id="S7RI18"/>
<feature type="compositionally biased region" description="Low complexity" evidence="1">
    <location>
        <begin position="121"/>
        <end position="142"/>
    </location>
</feature>
<dbReference type="HOGENOM" id="CLU_1390376_0_0_1"/>
<feature type="compositionally biased region" description="Basic and acidic residues" evidence="1">
    <location>
        <begin position="32"/>
        <end position="43"/>
    </location>
</feature>
<proteinExistence type="predicted"/>
<organism evidence="2 3">
    <name type="scientific">Gloeophyllum trabeum (strain ATCC 11539 / FP-39264 / Madison 617)</name>
    <name type="common">Brown rot fungus</name>
    <dbReference type="NCBI Taxonomy" id="670483"/>
    <lineage>
        <taxon>Eukaryota</taxon>
        <taxon>Fungi</taxon>
        <taxon>Dikarya</taxon>
        <taxon>Basidiomycota</taxon>
        <taxon>Agaricomycotina</taxon>
        <taxon>Agaricomycetes</taxon>
        <taxon>Gloeophyllales</taxon>
        <taxon>Gloeophyllaceae</taxon>
        <taxon>Gloeophyllum</taxon>
    </lineage>
</organism>
<feature type="compositionally biased region" description="Polar residues" evidence="1">
    <location>
        <begin position="94"/>
        <end position="111"/>
    </location>
</feature>
<dbReference type="Proteomes" id="UP000030669">
    <property type="component" value="Unassembled WGS sequence"/>
</dbReference>
<keyword evidence="3" id="KW-1185">Reference proteome</keyword>